<sequence precursor="true">MSMQTSPSRPACREPIMRPMSLHVCGLVVSLLAATATAQQRPQGWNWRPEQPATLQAWQQAETRNQGFTPPAPRGDLRGDIASNVRARPDGQRDDASQRRATDSH</sequence>
<dbReference type="eggNOG" id="ENOG50316MI">
    <property type="taxonomic scope" value="Bacteria"/>
</dbReference>
<organism evidence="2 3">
    <name type="scientific">Paraburkholderia phymatum (strain DSM 17167 / CIP 108236 / LMG 21445 / STM815)</name>
    <name type="common">Burkholderia phymatum</name>
    <dbReference type="NCBI Taxonomy" id="391038"/>
    <lineage>
        <taxon>Bacteria</taxon>
        <taxon>Pseudomonadati</taxon>
        <taxon>Pseudomonadota</taxon>
        <taxon>Betaproteobacteria</taxon>
        <taxon>Burkholderiales</taxon>
        <taxon>Burkholderiaceae</taxon>
        <taxon>Paraburkholderia</taxon>
    </lineage>
</organism>
<keyword evidence="3" id="KW-1185">Reference proteome</keyword>
<evidence type="ECO:0000313" key="3">
    <source>
        <dbReference type="Proteomes" id="UP000001192"/>
    </source>
</evidence>
<feature type="region of interest" description="Disordered" evidence="1">
    <location>
        <begin position="38"/>
        <end position="105"/>
    </location>
</feature>
<dbReference type="Proteomes" id="UP000001192">
    <property type="component" value="Chromosome 1"/>
</dbReference>
<reference evidence="3" key="1">
    <citation type="journal article" date="2014" name="Stand. Genomic Sci.">
        <title>Complete genome sequence of Burkholderia phymatum STM815(T), a broad host range and efficient nitrogen-fixing symbiont of Mimosa species.</title>
        <authorList>
            <person name="Moulin L."/>
            <person name="Klonowska A."/>
            <person name="Caroline B."/>
            <person name="Booth K."/>
            <person name="Vriezen J.A."/>
            <person name="Melkonian R."/>
            <person name="James E.K."/>
            <person name="Young J.P."/>
            <person name="Bena G."/>
            <person name="Hauser L."/>
            <person name="Land M."/>
            <person name="Kyrpides N."/>
            <person name="Bruce D."/>
            <person name="Chain P."/>
            <person name="Copeland A."/>
            <person name="Pitluck S."/>
            <person name="Woyke T."/>
            <person name="Lizotte-Waniewski M."/>
            <person name="Bristow J."/>
            <person name="Riley M."/>
        </authorList>
    </citation>
    <scope>NUCLEOTIDE SEQUENCE [LARGE SCALE GENOMIC DNA]</scope>
    <source>
        <strain evidence="3">DSM 17167 / CIP 108236 / LMG 21445 / STM815</strain>
    </source>
</reference>
<dbReference type="KEGG" id="bph:Bphy_1737"/>
<proteinExistence type="predicted"/>
<dbReference type="AlphaFoldDB" id="B2JKU2"/>
<dbReference type="EMBL" id="CP001043">
    <property type="protein sequence ID" value="ACC70919.1"/>
    <property type="molecule type" value="Genomic_DNA"/>
</dbReference>
<protein>
    <submittedName>
        <fullName evidence="2">Uncharacterized protein</fullName>
    </submittedName>
</protein>
<name>B2JKU2_PARP8</name>
<feature type="compositionally biased region" description="Basic and acidic residues" evidence="1">
    <location>
        <begin position="87"/>
        <end position="105"/>
    </location>
</feature>
<evidence type="ECO:0000256" key="1">
    <source>
        <dbReference type="SAM" id="MobiDB-lite"/>
    </source>
</evidence>
<gene>
    <name evidence="2" type="ordered locus">Bphy_1737</name>
</gene>
<accession>B2JKU2</accession>
<feature type="compositionally biased region" description="Polar residues" evidence="1">
    <location>
        <begin position="53"/>
        <end position="68"/>
    </location>
</feature>
<evidence type="ECO:0000313" key="2">
    <source>
        <dbReference type="EMBL" id="ACC70919.1"/>
    </source>
</evidence>
<dbReference type="HOGENOM" id="CLU_191275_0_0_4"/>